<feature type="domain" description="RRM" evidence="3">
    <location>
        <begin position="20"/>
        <end position="100"/>
    </location>
</feature>
<dbReference type="SUPFAM" id="SSF54928">
    <property type="entry name" value="RNA-binding domain, RBD"/>
    <property type="match status" value="2"/>
</dbReference>
<evidence type="ECO:0000256" key="1">
    <source>
        <dbReference type="ARBA" id="ARBA00022884"/>
    </source>
</evidence>
<dbReference type="SMART" id="SM00360">
    <property type="entry name" value="RRM"/>
    <property type="match status" value="2"/>
</dbReference>
<dbReference type="AlphaFoldDB" id="A0AAF3EEE8"/>
<dbReference type="Gene3D" id="3.30.70.330">
    <property type="match status" value="2"/>
</dbReference>
<keyword evidence="1 2" id="KW-0694">RNA-binding</keyword>
<evidence type="ECO:0000259" key="3">
    <source>
        <dbReference type="PROSITE" id="PS50102"/>
    </source>
</evidence>
<evidence type="ECO:0000256" key="2">
    <source>
        <dbReference type="PROSITE-ProRule" id="PRU00176"/>
    </source>
</evidence>
<dbReference type="GO" id="GO:0003723">
    <property type="term" value="F:RNA binding"/>
    <property type="evidence" value="ECO:0007669"/>
    <property type="project" value="UniProtKB-UniRule"/>
</dbReference>
<evidence type="ECO:0000313" key="4">
    <source>
        <dbReference type="Proteomes" id="UP000887575"/>
    </source>
</evidence>
<proteinExistence type="predicted"/>
<sequence>MMINEEIEDLQMVTQIDNGCRIFVAGVPKFLLQQEVEESLKLQMGGIVDFELIMLTDTSSKGFGFVQFENRGAAVHALDAINRGLVRVGDVYINGSWAKPEHFVPTEVMEKVDGIFISNLATKTDRNALEKFFGGKNMIYRVVKNNNCAFIHFRDKDEARKAVLKYNKAMLDGSKIVVKLAKPPPHEKKINLMQLFGTNPYTNLFVDPLAMTLPYLSLPYSTMNLYQRMAITPANPYGQTSQAPGLLGPIPPFTPLLAQNPLMPQTPQQNPFFAQLPQNGTRALPLCLPPSSTLLSKAVNVQYQMMMLASQKGLTFPVMHCIPVGPDENPGFVASAIFPGAAPIFGAKCLSEEAARESAAEAVIIQLS</sequence>
<organism evidence="4 5">
    <name type="scientific">Mesorhabditis belari</name>
    <dbReference type="NCBI Taxonomy" id="2138241"/>
    <lineage>
        <taxon>Eukaryota</taxon>
        <taxon>Metazoa</taxon>
        <taxon>Ecdysozoa</taxon>
        <taxon>Nematoda</taxon>
        <taxon>Chromadorea</taxon>
        <taxon>Rhabditida</taxon>
        <taxon>Rhabditina</taxon>
        <taxon>Rhabditomorpha</taxon>
        <taxon>Rhabditoidea</taxon>
        <taxon>Rhabditidae</taxon>
        <taxon>Mesorhabditinae</taxon>
        <taxon>Mesorhabditis</taxon>
    </lineage>
</organism>
<keyword evidence="4" id="KW-1185">Reference proteome</keyword>
<dbReference type="InterPro" id="IPR035979">
    <property type="entry name" value="RBD_domain_sf"/>
</dbReference>
<dbReference type="WBParaSite" id="MBELARI_LOCUS12349">
    <property type="protein sequence ID" value="MBELARI_LOCUS12349"/>
    <property type="gene ID" value="MBELARI_LOCUS12349"/>
</dbReference>
<feature type="domain" description="RRM" evidence="3">
    <location>
        <begin position="113"/>
        <end position="183"/>
    </location>
</feature>
<dbReference type="PROSITE" id="PS50102">
    <property type="entry name" value="RRM"/>
    <property type="match status" value="2"/>
</dbReference>
<reference evidence="5" key="1">
    <citation type="submission" date="2024-02" db="UniProtKB">
        <authorList>
            <consortium name="WormBaseParasite"/>
        </authorList>
    </citation>
    <scope>IDENTIFICATION</scope>
</reference>
<protein>
    <submittedName>
        <fullName evidence="5">RRM domain-containing protein</fullName>
    </submittedName>
</protein>
<dbReference type="InterPro" id="IPR000504">
    <property type="entry name" value="RRM_dom"/>
</dbReference>
<dbReference type="Proteomes" id="UP000887575">
    <property type="component" value="Unassembled WGS sequence"/>
</dbReference>
<name>A0AAF3EEE8_9BILA</name>
<dbReference type="PANTHER" id="PTHR21245">
    <property type="entry name" value="HETEROGENEOUS NUCLEAR RIBONUCLEOPROTEIN"/>
    <property type="match status" value="1"/>
</dbReference>
<accession>A0AAF3EEE8</accession>
<dbReference type="Pfam" id="PF00076">
    <property type="entry name" value="RRM_1"/>
    <property type="match status" value="2"/>
</dbReference>
<dbReference type="InterPro" id="IPR012677">
    <property type="entry name" value="Nucleotide-bd_a/b_plait_sf"/>
</dbReference>
<evidence type="ECO:0000313" key="5">
    <source>
        <dbReference type="WBParaSite" id="MBELARI_LOCUS12349"/>
    </source>
</evidence>